<dbReference type="GeneID" id="70230523"/>
<reference evidence="1" key="1">
    <citation type="journal article" date="2021" name="Nat. Commun.">
        <title>Genetic determinants of endophytism in the Arabidopsis root mycobiome.</title>
        <authorList>
            <person name="Mesny F."/>
            <person name="Miyauchi S."/>
            <person name="Thiergart T."/>
            <person name="Pickel B."/>
            <person name="Atanasova L."/>
            <person name="Karlsson M."/>
            <person name="Huettel B."/>
            <person name="Barry K.W."/>
            <person name="Haridas S."/>
            <person name="Chen C."/>
            <person name="Bauer D."/>
            <person name="Andreopoulos W."/>
            <person name="Pangilinan J."/>
            <person name="LaButti K."/>
            <person name="Riley R."/>
            <person name="Lipzen A."/>
            <person name="Clum A."/>
            <person name="Drula E."/>
            <person name="Henrissat B."/>
            <person name="Kohler A."/>
            <person name="Grigoriev I.V."/>
            <person name="Martin F.M."/>
            <person name="Hacquard S."/>
        </authorList>
    </citation>
    <scope>NUCLEOTIDE SEQUENCE</scope>
    <source>
        <strain evidence="1">MPI-CAGE-AT-0023</strain>
    </source>
</reference>
<organism evidence="1 2">
    <name type="scientific">Fusarium redolens</name>
    <dbReference type="NCBI Taxonomy" id="48865"/>
    <lineage>
        <taxon>Eukaryota</taxon>
        <taxon>Fungi</taxon>
        <taxon>Dikarya</taxon>
        <taxon>Ascomycota</taxon>
        <taxon>Pezizomycotina</taxon>
        <taxon>Sordariomycetes</taxon>
        <taxon>Hypocreomycetidae</taxon>
        <taxon>Hypocreales</taxon>
        <taxon>Nectriaceae</taxon>
        <taxon>Fusarium</taxon>
        <taxon>Fusarium redolens species complex</taxon>
    </lineage>
</organism>
<proteinExistence type="predicted"/>
<comment type="caution">
    <text evidence="1">The sequence shown here is derived from an EMBL/GenBank/DDBJ whole genome shotgun (WGS) entry which is preliminary data.</text>
</comment>
<dbReference type="EMBL" id="JAGMUX010000001">
    <property type="protein sequence ID" value="KAH7269099.1"/>
    <property type="molecule type" value="Genomic_DNA"/>
</dbReference>
<dbReference type="OrthoDB" id="5362512at2759"/>
<keyword evidence="2" id="KW-1185">Reference proteome</keyword>
<name>A0A9P9KV43_FUSRE</name>
<gene>
    <name evidence="1" type="ORF">BKA55DRAFT_699245</name>
</gene>
<evidence type="ECO:0000313" key="2">
    <source>
        <dbReference type="Proteomes" id="UP000720189"/>
    </source>
</evidence>
<accession>A0A9P9KV43</accession>
<protein>
    <submittedName>
        <fullName evidence="1">Uncharacterized protein</fullName>
    </submittedName>
</protein>
<dbReference type="Proteomes" id="UP000720189">
    <property type="component" value="Unassembled WGS sequence"/>
</dbReference>
<evidence type="ECO:0000313" key="1">
    <source>
        <dbReference type="EMBL" id="KAH7269099.1"/>
    </source>
</evidence>
<sequence>MKFGTISSKHTPNVSSLTPRINLWQSLVLYGIQKPQSETLIMRWMYPDRDRYAFGEEPSYYAPSFSWAPVKGQINSSDPFAMGILVVIQCATMDSGPHNNHPKQLFLDDVFGISLKSPMFQLKVTGKLRPFRLYKKDVWKAVIPISASVREHNAPATRTVELDAWLDSSIPDSHRSRFENEVFYLVHWRHGLDADDSDMDEATLDCMMLKRRDPT</sequence>
<dbReference type="AlphaFoldDB" id="A0A9P9KV43"/>
<dbReference type="RefSeq" id="XP_046055867.1">
    <property type="nucleotide sequence ID" value="XM_046200569.1"/>
</dbReference>